<dbReference type="EMBL" id="PIOC01000005">
    <property type="protein sequence ID" value="RDW21020.1"/>
    <property type="molecule type" value="Genomic_DNA"/>
</dbReference>
<gene>
    <name evidence="1" type="ORF">CWR48_04195</name>
</gene>
<evidence type="ECO:0000313" key="2">
    <source>
        <dbReference type="Proteomes" id="UP000257143"/>
    </source>
</evidence>
<keyword evidence="2" id="KW-1185">Reference proteome</keyword>
<dbReference type="Proteomes" id="UP000257143">
    <property type="component" value="Unassembled WGS sequence"/>
</dbReference>
<dbReference type="RefSeq" id="WP_115771799.1">
    <property type="nucleotide sequence ID" value="NZ_PIOC01000005.1"/>
</dbReference>
<protein>
    <submittedName>
        <fullName evidence="1">Uncharacterized protein</fullName>
    </submittedName>
</protein>
<evidence type="ECO:0000313" key="1">
    <source>
        <dbReference type="EMBL" id="RDW21020.1"/>
    </source>
</evidence>
<dbReference type="OrthoDB" id="2723429at2"/>
<organism evidence="1 2">
    <name type="scientific">Oceanobacillus arenosus</name>
    <dbReference type="NCBI Taxonomy" id="1229153"/>
    <lineage>
        <taxon>Bacteria</taxon>
        <taxon>Bacillati</taxon>
        <taxon>Bacillota</taxon>
        <taxon>Bacilli</taxon>
        <taxon>Bacillales</taxon>
        <taxon>Bacillaceae</taxon>
        <taxon>Oceanobacillus</taxon>
    </lineage>
</organism>
<dbReference type="AlphaFoldDB" id="A0A3D8PXZ9"/>
<comment type="caution">
    <text evidence="1">The sequence shown here is derived from an EMBL/GenBank/DDBJ whole genome shotgun (WGS) entry which is preliminary data.</text>
</comment>
<name>A0A3D8PXZ9_9BACI</name>
<accession>A0A3D8PXZ9</accession>
<reference evidence="2" key="1">
    <citation type="submission" date="2017-11" db="EMBL/GenBank/DDBJ databases">
        <authorList>
            <person name="Zhu W."/>
        </authorList>
    </citation>
    <scope>NUCLEOTIDE SEQUENCE [LARGE SCALE GENOMIC DNA]</scope>
    <source>
        <strain evidence="2">CAU 1183</strain>
    </source>
</reference>
<sequence>MNKKHLSRSIDSFADVATSQEEKGIVKYGKPLDPLDKYDWLQMAKEELVDGFKYLEAEHVKRQQIVIRIRKLVVLMHHQFAKAEINALLDELEGTNYGK</sequence>
<proteinExistence type="predicted"/>